<dbReference type="SUPFAM" id="SSF52402">
    <property type="entry name" value="Adenine nucleotide alpha hydrolases-like"/>
    <property type="match status" value="1"/>
</dbReference>
<dbReference type="CDD" id="cd01992">
    <property type="entry name" value="TilS_N"/>
    <property type="match status" value="1"/>
</dbReference>
<comment type="caution">
    <text evidence="10">The sequence shown here is derived from an EMBL/GenBank/DDBJ whole genome shotgun (WGS) entry which is preliminary data.</text>
</comment>
<evidence type="ECO:0000256" key="6">
    <source>
        <dbReference type="ARBA" id="ARBA00048539"/>
    </source>
</evidence>
<dbReference type="GO" id="GO:0005524">
    <property type="term" value="F:ATP binding"/>
    <property type="evidence" value="ECO:0007669"/>
    <property type="project" value="UniProtKB-UniRule"/>
</dbReference>
<dbReference type="Proteomes" id="UP000187526">
    <property type="component" value="Unassembled WGS sequence"/>
</dbReference>
<dbReference type="EC" id="6.3.4.19" evidence="7"/>
<gene>
    <name evidence="7" type="primary">tilS</name>
    <name evidence="10" type="ORF">BJN45_16070</name>
</gene>
<dbReference type="EMBL" id="MTHD01000006">
    <property type="protein sequence ID" value="OMG52159.1"/>
    <property type="molecule type" value="Genomic_DNA"/>
</dbReference>
<dbReference type="InterPro" id="IPR012094">
    <property type="entry name" value="tRNA_Ile_lys_synt"/>
</dbReference>
<evidence type="ECO:0000256" key="4">
    <source>
        <dbReference type="ARBA" id="ARBA00022741"/>
    </source>
</evidence>
<dbReference type="InterPro" id="IPR014729">
    <property type="entry name" value="Rossmann-like_a/b/a_fold"/>
</dbReference>
<dbReference type="Pfam" id="PF01171">
    <property type="entry name" value="ATP_bind_3"/>
    <property type="match status" value="1"/>
</dbReference>
<accession>A0A1R1I0G9</accession>
<keyword evidence="4 7" id="KW-0547">Nucleotide-binding</keyword>
<dbReference type="NCBIfam" id="TIGR02432">
    <property type="entry name" value="lysidine_TilS_N"/>
    <property type="match status" value="1"/>
</dbReference>
<organism evidence="10 11">
    <name type="scientific">Azonexus hydrophilus</name>
    <dbReference type="NCBI Taxonomy" id="418702"/>
    <lineage>
        <taxon>Bacteria</taxon>
        <taxon>Pseudomonadati</taxon>
        <taxon>Pseudomonadota</taxon>
        <taxon>Betaproteobacteria</taxon>
        <taxon>Rhodocyclales</taxon>
        <taxon>Azonexaceae</taxon>
        <taxon>Azonexus</taxon>
    </lineage>
</organism>
<dbReference type="SUPFAM" id="SSF82829">
    <property type="entry name" value="MesJ substrate recognition domain-like"/>
    <property type="match status" value="1"/>
</dbReference>
<protein>
    <recommendedName>
        <fullName evidence="7">tRNA(Ile)-lysidine synthase</fullName>
        <ecNumber evidence="7">6.3.4.19</ecNumber>
    </recommendedName>
    <alternativeName>
        <fullName evidence="7">tRNA(Ile)-2-lysyl-cytidine synthase</fullName>
    </alternativeName>
    <alternativeName>
        <fullName evidence="7">tRNA(Ile)-lysidine synthetase</fullName>
    </alternativeName>
</protein>
<dbReference type="HAMAP" id="MF_01161">
    <property type="entry name" value="tRNA_Ile_lys_synt"/>
    <property type="match status" value="1"/>
</dbReference>
<dbReference type="GO" id="GO:0006400">
    <property type="term" value="P:tRNA modification"/>
    <property type="evidence" value="ECO:0007669"/>
    <property type="project" value="UniProtKB-UniRule"/>
</dbReference>
<feature type="domain" description="tRNA(Ile)-lysidine/2-thiocytidine synthase N-terminal" evidence="8">
    <location>
        <begin position="30"/>
        <end position="206"/>
    </location>
</feature>
<keyword evidence="1 7" id="KW-0963">Cytoplasm</keyword>
<dbReference type="PANTHER" id="PTHR43033:SF1">
    <property type="entry name" value="TRNA(ILE)-LYSIDINE SYNTHASE-RELATED"/>
    <property type="match status" value="1"/>
</dbReference>
<keyword evidence="11" id="KW-1185">Reference proteome</keyword>
<comment type="function">
    <text evidence="7">Ligates lysine onto the cytidine present at position 34 of the AUA codon-specific tRNA(Ile) that contains the anticodon CAU, in an ATP-dependent manner. Cytidine is converted to lysidine, thus changing the amino acid specificity of the tRNA from methionine to isoleucine.</text>
</comment>
<dbReference type="Gene3D" id="1.20.59.20">
    <property type="match status" value="1"/>
</dbReference>
<evidence type="ECO:0000313" key="10">
    <source>
        <dbReference type="EMBL" id="OMG52159.1"/>
    </source>
</evidence>
<keyword evidence="2 7" id="KW-0436">Ligase</keyword>
<feature type="binding site" evidence="7">
    <location>
        <begin position="35"/>
        <end position="40"/>
    </location>
    <ligand>
        <name>ATP</name>
        <dbReference type="ChEBI" id="CHEBI:30616"/>
    </ligand>
</feature>
<dbReference type="InterPro" id="IPR012795">
    <property type="entry name" value="tRNA_Ile_lys_synt_N"/>
</dbReference>
<dbReference type="RefSeq" id="WP_076097083.1">
    <property type="nucleotide sequence ID" value="NZ_MTHD01000006.1"/>
</dbReference>
<dbReference type="AlphaFoldDB" id="A0A1R1I0G9"/>
<comment type="subcellular location">
    <subcellularLocation>
        <location evidence="7">Cytoplasm</location>
    </subcellularLocation>
</comment>
<evidence type="ECO:0000256" key="5">
    <source>
        <dbReference type="ARBA" id="ARBA00022840"/>
    </source>
</evidence>
<evidence type="ECO:0000256" key="7">
    <source>
        <dbReference type="HAMAP-Rule" id="MF_01161"/>
    </source>
</evidence>
<dbReference type="PANTHER" id="PTHR43033">
    <property type="entry name" value="TRNA(ILE)-LYSIDINE SYNTHASE-RELATED"/>
    <property type="match status" value="1"/>
</dbReference>
<evidence type="ECO:0000256" key="3">
    <source>
        <dbReference type="ARBA" id="ARBA00022694"/>
    </source>
</evidence>
<evidence type="ECO:0000256" key="1">
    <source>
        <dbReference type="ARBA" id="ARBA00022490"/>
    </source>
</evidence>
<dbReference type="InterPro" id="IPR011063">
    <property type="entry name" value="TilS/TtcA_N"/>
</dbReference>
<keyword evidence="5 7" id="KW-0067">ATP-binding</keyword>
<dbReference type="InterPro" id="IPR015262">
    <property type="entry name" value="tRNA_Ile_lys_synt_subst-bd"/>
</dbReference>
<proteinExistence type="inferred from homology"/>
<dbReference type="STRING" id="418702.BJN45_16070"/>
<evidence type="ECO:0000313" key="11">
    <source>
        <dbReference type="Proteomes" id="UP000187526"/>
    </source>
</evidence>
<comment type="domain">
    <text evidence="7">The N-terminal region contains the highly conserved SGGXDS motif, predicted to be a P-loop motif involved in ATP binding.</text>
</comment>
<feature type="domain" description="tRNA(Ile)-lysidine synthase substrate-binding" evidence="9">
    <location>
        <begin position="255"/>
        <end position="319"/>
    </location>
</feature>
<dbReference type="OrthoDB" id="9807403at2"/>
<evidence type="ECO:0000259" key="9">
    <source>
        <dbReference type="Pfam" id="PF09179"/>
    </source>
</evidence>
<name>A0A1R1I0G9_9RHOO</name>
<dbReference type="Gene3D" id="3.40.50.620">
    <property type="entry name" value="HUPs"/>
    <property type="match status" value="1"/>
</dbReference>
<dbReference type="Pfam" id="PF09179">
    <property type="entry name" value="TilS"/>
    <property type="match status" value="1"/>
</dbReference>
<evidence type="ECO:0000256" key="2">
    <source>
        <dbReference type="ARBA" id="ARBA00022598"/>
    </source>
</evidence>
<comment type="similarity">
    <text evidence="7">Belongs to the tRNA(Ile)-lysidine synthase family.</text>
</comment>
<evidence type="ECO:0000259" key="8">
    <source>
        <dbReference type="Pfam" id="PF01171"/>
    </source>
</evidence>
<keyword evidence="3 7" id="KW-0819">tRNA processing</keyword>
<reference evidence="10 11" key="1">
    <citation type="submission" date="2016-10" db="EMBL/GenBank/DDBJ databases">
        <title>Alkaliphiles isolated from bioreactors.</title>
        <authorList>
            <person name="Salah Z."/>
            <person name="Rout S.P."/>
            <person name="Humphreys P.N."/>
        </authorList>
    </citation>
    <scope>NUCLEOTIDE SEQUENCE [LARGE SCALE GENOMIC DNA]</scope>
    <source>
        <strain evidence="10 11">ZS02</strain>
    </source>
</reference>
<comment type="catalytic activity">
    <reaction evidence="6 7">
        <text>cytidine(34) in tRNA(Ile2) + L-lysine + ATP = lysidine(34) in tRNA(Ile2) + AMP + diphosphate + H(+)</text>
        <dbReference type="Rhea" id="RHEA:43744"/>
        <dbReference type="Rhea" id="RHEA-COMP:10625"/>
        <dbReference type="Rhea" id="RHEA-COMP:10670"/>
        <dbReference type="ChEBI" id="CHEBI:15378"/>
        <dbReference type="ChEBI" id="CHEBI:30616"/>
        <dbReference type="ChEBI" id="CHEBI:32551"/>
        <dbReference type="ChEBI" id="CHEBI:33019"/>
        <dbReference type="ChEBI" id="CHEBI:82748"/>
        <dbReference type="ChEBI" id="CHEBI:83665"/>
        <dbReference type="ChEBI" id="CHEBI:456215"/>
        <dbReference type="EC" id="6.3.4.19"/>
    </reaction>
</comment>
<sequence length="325" mass="35094">MAGSRNSLSPDLSGRVGAFVAARIDAADTFYVGLSGGCDSVVLLHLLSRLDLTGRLGAIHVHHGLSPNADAWADFCADYCRRLAIPLICERVAVDRNSGQGIEAAARAARYAAFAELLPAGACVLLAQHRGDQAETLLFNLLRGAGVAGAAAMRAERGAGALRILRPLLDSSRAEIEAHARQHGLAWIEDESNGDTRLSRNFLRHEVLTAINRHFPAAEATLAQAAGNFAEAADLLDELAALDWQSAADGEAARLPVLRGLSFPRLKNLLRWRLRLLGWQPPVAARLDEFARQILVAGPDRHPELRLPAGKMRLARGRLCWLVDE</sequence>
<dbReference type="GO" id="GO:0005737">
    <property type="term" value="C:cytoplasm"/>
    <property type="evidence" value="ECO:0007669"/>
    <property type="project" value="UniProtKB-SubCell"/>
</dbReference>
<dbReference type="GO" id="GO:0032267">
    <property type="term" value="F:tRNA(Ile)-lysidine synthase activity"/>
    <property type="evidence" value="ECO:0007669"/>
    <property type="project" value="UniProtKB-EC"/>
</dbReference>